<dbReference type="InterPro" id="IPR008972">
    <property type="entry name" value="Cupredoxin"/>
</dbReference>
<dbReference type="PANTHER" id="PTHR33021">
    <property type="entry name" value="BLUE COPPER PROTEIN"/>
    <property type="match status" value="1"/>
</dbReference>
<feature type="transmembrane region" description="Helical" evidence="6">
    <location>
        <begin position="6"/>
        <end position="24"/>
    </location>
</feature>
<protein>
    <recommendedName>
        <fullName evidence="4">Basic blue protein</fullName>
    </recommendedName>
    <alternativeName>
        <fullName evidence="5">Plantacyanin</fullName>
    </alternativeName>
</protein>
<keyword evidence="6" id="KW-1133">Transmembrane helix</keyword>
<evidence type="ECO:0000256" key="5">
    <source>
        <dbReference type="ARBA" id="ARBA00082491"/>
    </source>
</evidence>
<dbReference type="InterPro" id="IPR003245">
    <property type="entry name" value="Phytocyanin_dom"/>
</dbReference>
<comment type="caution">
    <text evidence="8">The sequence shown here is derived from an EMBL/GenBank/DDBJ whole genome shotgun (WGS) entry which is preliminary data.</text>
</comment>
<dbReference type="SUPFAM" id="SSF49503">
    <property type="entry name" value="Cupredoxins"/>
    <property type="match status" value="1"/>
</dbReference>
<dbReference type="GO" id="GO:0046872">
    <property type="term" value="F:metal ion binding"/>
    <property type="evidence" value="ECO:0007669"/>
    <property type="project" value="UniProtKB-KW"/>
</dbReference>
<keyword evidence="6" id="KW-0812">Transmembrane</keyword>
<name>A0ABD1QR29_9LAMI</name>
<evidence type="ECO:0000256" key="2">
    <source>
        <dbReference type="ARBA" id="ARBA00023008"/>
    </source>
</evidence>
<keyword evidence="9" id="KW-1185">Reference proteome</keyword>
<evidence type="ECO:0000313" key="8">
    <source>
        <dbReference type="EMBL" id="KAL2477521.1"/>
    </source>
</evidence>
<dbReference type="CDD" id="cd11013">
    <property type="entry name" value="Plantacyanin"/>
    <property type="match status" value="1"/>
</dbReference>
<dbReference type="Proteomes" id="UP001604277">
    <property type="component" value="Unassembled WGS sequence"/>
</dbReference>
<accession>A0ABD1QR29</accession>
<keyword evidence="2" id="KW-0186">Copper</keyword>
<evidence type="ECO:0000256" key="4">
    <source>
        <dbReference type="ARBA" id="ARBA00071970"/>
    </source>
</evidence>
<dbReference type="EMBL" id="JBFOLJ010000014">
    <property type="protein sequence ID" value="KAL2477521.1"/>
    <property type="molecule type" value="Genomic_DNA"/>
</dbReference>
<feature type="domain" description="Phytocyanin" evidence="7">
    <location>
        <begin position="30"/>
        <end position="125"/>
    </location>
</feature>
<evidence type="ECO:0000313" key="9">
    <source>
        <dbReference type="Proteomes" id="UP001604277"/>
    </source>
</evidence>
<evidence type="ECO:0000256" key="1">
    <source>
        <dbReference type="ARBA" id="ARBA00022723"/>
    </source>
</evidence>
<evidence type="ECO:0000259" key="7">
    <source>
        <dbReference type="PROSITE" id="PS51485"/>
    </source>
</evidence>
<dbReference type="InterPro" id="IPR041844">
    <property type="entry name" value="Plantacyanin"/>
</dbReference>
<dbReference type="FunFam" id="2.60.40.420:FF:000013">
    <property type="entry name" value="basic blue protein-like"/>
    <property type="match status" value="1"/>
</dbReference>
<proteinExistence type="predicted"/>
<keyword evidence="3" id="KW-1015">Disulfide bond</keyword>
<dbReference type="Pfam" id="PF02298">
    <property type="entry name" value="Cu_bind_like"/>
    <property type="match status" value="1"/>
</dbReference>
<dbReference type="Gene3D" id="2.60.40.420">
    <property type="entry name" value="Cupredoxins - blue copper proteins"/>
    <property type="match status" value="1"/>
</dbReference>
<dbReference type="AlphaFoldDB" id="A0ABD1QR29"/>
<sequence>MAEERGSAVVAIALMMCLVVLFYCEVVEAATYTVGGANGWTFDVADWPKGKNFKAGDILVFNYSPGTHDVVVVDESGYNSCISPSGAKVYQTGKDHIKLVKGQNYFICDFEGHCDFGMKIAITAT</sequence>
<evidence type="ECO:0000256" key="3">
    <source>
        <dbReference type="ARBA" id="ARBA00023157"/>
    </source>
</evidence>
<organism evidence="8 9">
    <name type="scientific">Forsythia ovata</name>
    <dbReference type="NCBI Taxonomy" id="205694"/>
    <lineage>
        <taxon>Eukaryota</taxon>
        <taxon>Viridiplantae</taxon>
        <taxon>Streptophyta</taxon>
        <taxon>Embryophyta</taxon>
        <taxon>Tracheophyta</taxon>
        <taxon>Spermatophyta</taxon>
        <taxon>Magnoliopsida</taxon>
        <taxon>eudicotyledons</taxon>
        <taxon>Gunneridae</taxon>
        <taxon>Pentapetalae</taxon>
        <taxon>asterids</taxon>
        <taxon>lamiids</taxon>
        <taxon>Lamiales</taxon>
        <taxon>Oleaceae</taxon>
        <taxon>Forsythieae</taxon>
        <taxon>Forsythia</taxon>
    </lineage>
</organism>
<dbReference type="PROSITE" id="PS51485">
    <property type="entry name" value="PHYTOCYANIN"/>
    <property type="match status" value="1"/>
</dbReference>
<gene>
    <name evidence="8" type="ORF">Fot_46535</name>
</gene>
<dbReference type="InterPro" id="IPR039391">
    <property type="entry name" value="Phytocyanin-like"/>
</dbReference>
<evidence type="ECO:0000256" key="6">
    <source>
        <dbReference type="SAM" id="Phobius"/>
    </source>
</evidence>
<dbReference type="PANTHER" id="PTHR33021:SF9">
    <property type="entry name" value="PUTATIVE, EXPRESSED-RELATED"/>
    <property type="match status" value="1"/>
</dbReference>
<keyword evidence="6" id="KW-0472">Membrane</keyword>
<keyword evidence="1" id="KW-0479">Metal-binding</keyword>
<reference evidence="9" key="1">
    <citation type="submission" date="2024-07" db="EMBL/GenBank/DDBJ databases">
        <title>Two chromosome-level genome assemblies of Korean endemic species Abeliophyllum distichum and Forsythia ovata (Oleaceae).</title>
        <authorList>
            <person name="Jang H."/>
        </authorList>
    </citation>
    <scope>NUCLEOTIDE SEQUENCE [LARGE SCALE GENOMIC DNA]</scope>
</reference>